<reference evidence="1 2" key="1">
    <citation type="submission" date="2015-04" db="EMBL/GenBank/DDBJ databases">
        <authorList>
            <person name="Syromyatnikov M.Y."/>
            <person name="Popov V.N."/>
        </authorList>
    </citation>
    <scope>NUCLEOTIDE SEQUENCE [LARGE SCALE GENOMIC DNA]</scope>
</reference>
<organism evidence="1 2">
    <name type="scientific">Clunio marinus</name>
    <dbReference type="NCBI Taxonomy" id="568069"/>
    <lineage>
        <taxon>Eukaryota</taxon>
        <taxon>Metazoa</taxon>
        <taxon>Ecdysozoa</taxon>
        <taxon>Arthropoda</taxon>
        <taxon>Hexapoda</taxon>
        <taxon>Insecta</taxon>
        <taxon>Pterygota</taxon>
        <taxon>Neoptera</taxon>
        <taxon>Endopterygota</taxon>
        <taxon>Diptera</taxon>
        <taxon>Nematocera</taxon>
        <taxon>Chironomoidea</taxon>
        <taxon>Chironomidae</taxon>
        <taxon>Clunio</taxon>
    </lineage>
</organism>
<evidence type="ECO:0000313" key="2">
    <source>
        <dbReference type="Proteomes" id="UP000183832"/>
    </source>
</evidence>
<evidence type="ECO:0000313" key="1">
    <source>
        <dbReference type="EMBL" id="CRL08420.1"/>
    </source>
</evidence>
<gene>
    <name evidence="1" type="ORF">CLUMA_CG021481</name>
</gene>
<name>A0A1J1J963_9DIPT</name>
<proteinExistence type="predicted"/>
<dbReference type="EMBL" id="CVRI01000075">
    <property type="protein sequence ID" value="CRL08420.1"/>
    <property type="molecule type" value="Genomic_DNA"/>
</dbReference>
<dbReference type="AlphaFoldDB" id="A0A1J1J963"/>
<protein>
    <submittedName>
        <fullName evidence="1">CLUMA_CG021481, isoform A</fullName>
    </submittedName>
</protein>
<keyword evidence="2" id="KW-1185">Reference proteome</keyword>
<dbReference type="Proteomes" id="UP000183832">
    <property type="component" value="Unassembled WGS sequence"/>
</dbReference>
<accession>A0A1J1J963</accession>
<sequence length="106" mass="12307">MVSYSVTVKVSEVKKLPQHRLELHPTSTRHLILTKHLQYHVAQQKKTLTVDDCYHADSFLVGLRGLALESFFKFTKNFRNRNIKSQHDGNLATLGHLRFFGHKTFC</sequence>